<sequence length="64" mass="7586">MATLCMQRPLLWVHLCTYWSTWRGCAISHKECLSGSGRTVFHGRELMFSYSEPFQQMRQPFPFL</sequence>
<feature type="chain" id="PRO_5002434096" description="Secreted protein" evidence="1">
    <location>
        <begin position="25"/>
        <end position="64"/>
    </location>
</feature>
<dbReference type="AlphaFoldDB" id="A0A0E9W693"/>
<keyword evidence="1" id="KW-0732">Signal</keyword>
<evidence type="ECO:0000256" key="1">
    <source>
        <dbReference type="SAM" id="SignalP"/>
    </source>
</evidence>
<evidence type="ECO:0008006" key="3">
    <source>
        <dbReference type="Google" id="ProtNLM"/>
    </source>
</evidence>
<name>A0A0E9W693_ANGAN</name>
<feature type="signal peptide" evidence="1">
    <location>
        <begin position="1"/>
        <end position="24"/>
    </location>
</feature>
<protein>
    <recommendedName>
        <fullName evidence="3">Secreted protein</fullName>
    </recommendedName>
</protein>
<dbReference type="EMBL" id="GBXM01022710">
    <property type="protein sequence ID" value="JAH85867.1"/>
    <property type="molecule type" value="Transcribed_RNA"/>
</dbReference>
<proteinExistence type="predicted"/>
<evidence type="ECO:0000313" key="2">
    <source>
        <dbReference type="EMBL" id="JAH85867.1"/>
    </source>
</evidence>
<reference evidence="2" key="1">
    <citation type="submission" date="2014-11" db="EMBL/GenBank/DDBJ databases">
        <authorList>
            <person name="Amaro Gonzalez C."/>
        </authorList>
    </citation>
    <scope>NUCLEOTIDE SEQUENCE</scope>
</reference>
<organism evidence="2">
    <name type="scientific">Anguilla anguilla</name>
    <name type="common">European freshwater eel</name>
    <name type="synonym">Muraena anguilla</name>
    <dbReference type="NCBI Taxonomy" id="7936"/>
    <lineage>
        <taxon>Eukaryota</taxon>
        <taxon>Metazoa</taxon>
        <taxon>Chordata</taxon>
        <taxon>Craniata</taxon>
        <taxon>Vertebrata</taxon>
        <taxon>Euteleostomi</taxon>
        <taxon>Actinopterygii</taxon>
        <taxon>Neopterygii</taxon>
        <taxon>Teleostei</taxon>
        <taxon>Anguilliformes</taxon>
        <taxon>Anguillidae</taxon>
        <taxon>Anguilla</taxon>
    </lineage>
</organism>
<reference evidence="2" key="2">
    <citation type="journal article" date="2015" name="Fish Shellfish Immunol.">
        <title>Early steps in the European eel (Anguilla anguilla)-Vibrio vulnificus interaction in the gills: Role of the RtxA13 toxin.</title>
        <authorList>
            <person name="Callol A."/>
            <person name="Pajuelo D."/>
            <person name="Ebbesson L."/>
            <person name="Teles M."/>
            <person name="MacKenzie S."/>
            <person name="Amaro C."/>
        </authorList>
    </citation>
    <scope>NUCLEOTIDE SEQUENCE</scope>
</reference>
<accession>A0A0E9W693</accession>